<dbReference type="KEGG" id="bvc:CEP68_06360"/>
<protein>
    <submittedName>
        <fullName evidence="2">Uncharacterized protein</fullName>
    </submittedName>
</protein>
<gene>
    <name evidence="2" type="ORF">CEP68_06360</name>
</gene>
<keyword evidence="1" id="KW-0472">Membrane</keyword>
<dbReference type="EMBL" id="CP022048">
    <property type="protein sequence ID" value="ASE39155.1"/>
    <property type="molecule type" value="Genomic_DNA"/>
</dbReference>
<name>A0A1Z3U7C0_BREVE</name>
<feature type="transmembrane region" description="Helical" evidence="1">
    <location>
        <begin position="9"/>
        <end position="29"/>
    </location>
</feature>
<organism evidence="2 3">
    <name type="scientific">Brevundimonas vesicularis</name>
    <name type="common">Pseudomonas vesicularis</name>
    <dbReference type="NCBI Taxonomy" id="41276"/>
    <lineage>
        <taxon>Bacteria</taxon>
        <taxon>Pseudomonadati</taxon>
        <taxon>Pseudomonadota</taxon>
        <taxon>Alphaproteobacteria</taxon>
        <taxon>Caulobacterales</taxon>
        <taxon>Caulobacteraceae</taxon>
        <taxon>Brevundimonas</taxon>
    </lineage>
</organism>
<evidence type="ECO:0000256" key="1">
    <source>
        <dbReference type="SAM" id="Phobius"/>
    </source>
</evidence>
<accession>A0A1Z3U7C0</accession>
<evidence type="ECO:0000313" key="3">
    <source>
        <dbReference type="Proteomes" id="UP000197050"/>
    </source>
</evidence>
<evidence type="ECO:0000313" key="2">
    <source>
        <dbReference type="EMBL" id="ASE39155.1"/>
    </source>
</evidence>
<keyword evidence="1" id="KW-1133">Transmembrane helix</keyword>
<sequence>MNWRTFTPLGWLIAGIALLMAVGLLAWGWNNLWSWLPWSDEARLDRAESQADYAESDGAARGLEAAVNAAQVARTEAYGDIRIRVEGVTASAVTEARSAPDATEPLSGERAARLRDHDRQLCVIAPASCATATPDAP</sequence>
<dbReference type="Proteomes" id="UP000197050">
    <property type="component" value="Chromosome"/>
</dbReference>
<keyword evidence="1" id="KW-0812">Transmembrane</keyword>
<dbReference type="RefSeq" id="WP_088582474.1">
    <property type="nucleotide sequence ID" value="NZ_CP022048.2"/>
</dbReference>
<proteinExistence type="predicted"/>
<reference evidence="3" key="1">
    <citation type="submission" date="2017-06" db="EMBL/GenBank/DDBJ databases">
        <title>FDA dAtabase for Regulatory Grade micrObial Sequences (FDA-ARGOS): Supporting development and validation of Infectious Disease Dx tests.</title>
        <authorList>
            <person name="Minogue T."/>
            <person name="Wolcott M."/>
            <person name="Wasieloski L."/>
            <person name="Aguilar W."/>
            <person name="Moore D."/>
            <person name="Tallon L."/>
            <person name="Sadzewicz L."/>
            <person name="Sengamalay N."/>
            <person name="Ott S."/>
            <person name="Godinez A."/>
            <person name="Nagaraj S."/>
            <person name="Nadendla S."/>
            <person name="Geyer C."/>
            <person name="Sichtig H."/>
        </authorList>
    </citation>
    <scope>NUCLEOTIDE SEQUENCE [LARGE SCALE GENOMIC DNA]</scope>
    <source>
        <strain evidence="3">FDAARGOS_289</strain>
    </source>
</reference>
<dbReference type="GeneID" id="34013890"/>
<dbReference type="AlphaFoldDB" id="A0A1Z3U7C0"/>